<dbReference type="EMBL" id="AP011830">
    <property type="protein sequence ID" value="BAJ47220.1"/>
    <property type="molecule type" value="Genomic_DNA"/>
</dbReference>
<sequence>MQRQKRYEDYGYVLDVFPAQQRAGFQKFHHDKNEYIVQLLGEDFFTLLEVAVNEKFKPKPGTKLYIGRDVPREILRIVRRIDYTDLTETSIANLEPAVYKIVEEHPQRFLDFINNSGMLTPRMHALELVPGIGKKMLQKFLTERDNASFTSFEDVKNRTGLPNPVEAIVKRIVQEIKNKDEKYRLFVREPSPRE</sequence>
<proteinExistence type="predicted"/>
<dbReference type="SUPFAM" id="SSF160975">
    <property type="entry name" value="AF1531-like"/>
    <property type="match status" value="1"/>
</dbReference>
<dbReference type="InterPro" id="IPR007003">
    <property type="entry name" value="DUF655"/>
</dbReference>
<organism evidence="1 3">
    <name type="scientific">Caldiarchaeum subterraneum</name>
    <dbReference type="NCBI Taxonomy" id="311458"/>
    <lineage>
        <taxon>Archaea</taxon>
        <taxon>Nitrososphaerota</taxon>
        <taxon>Candidatus Caldarchaeales</taxon>
        <taxon>Candidatus Caldarchaeaceae</taxon>
        <taxon>Candidatus Caldarchaeum</taxon>
    </lineage>
</organism>
<dbReference type="Proteomes" id="UP000008120">
    <property type="component" value="Chromosome"/>
</dbReference>
<dbReference type="Pfam" id="PF04919">
    <property type="entry name" value="DUF655"/>
    <property type="match status" value="1"/>
</dbReference>
<accession>E6N4K1</accession>
<dbReference type="EMBL" id="BA000048">
    <property type="protein sequence ID" value="BAJ50043.1"/>
    <property type="molecule type" value="Genomic_DNA"/>
</dbReference>
<dbReference type="STRING" id="311458.CSUB_C0182"/>
<evidence type="ECO:0000313" key="1">
    <source>
        <dbReference type="EMBL" id="BAJ47220.1"/>
    </source>
</evidence>
<gene>
    <name evidence="2" type="ORF">CSUB_C0182</name>
    <name evidence="1" type="ORF">HGMM_F15C07C37</name>
</gene>
<protein>
    <recommendedName>
        <fullName evidence="4">DUF655 domain-containing protein</fullName>
    </recommendedName>
</protein>
<reference evidence="1 3" key="1">
    <citation type="journal article" date="2005" name="Environ. Microbiol.">
        <title>Genetic and functional properties of uncultivated thermophilic crenarchaeotes from a subsurface gold mine as revealed by analysis of genome fragments.</title>
        <authorList>
            <person name="Nunoura T."/>
            <person name="Hirayama H."/>
            <person name="Takami H."/>
            <person name="Oida H."/>
            <person name="Nishi S."/>
            <person name="Shimamura S."/>
            <person name="Suzuki Y."/>
            <person name="Inagaki F."/>
            <person name="Takai K."/>
            <person name="Nealson K.H."/>
            <person name="Horikoshi K."/>
        </authorList>
    </citation>
    <scope>NUCLEOTIDE SEQUENCE [LARGE SCALE GENOMIC DNA]</scope>
</reference>
<dbReference type="Gene3D" id="2.40.50.140">
    <property type="entry name" value="Nucleic acid-binding proteins"/>
    <property type="match status" value="1"/>
</dbReference>
<dbReference type="BioCyc" id="CCAL311458:G131R-181-MONOMER"/>
<name>E6N4K1_CALS0</name>
<evidence type="ECO:0008006" key="4">
    <source>
        <dbReference type="Google" id="ProtNLM"/>
    </source>
</evidence>
<evidence type="ECO:0000313" key="3">
    <source>
        <dbReference type="Proteomes" id="UP000008120"/>
    </source>
</evidence>
<dbReference type="Gene3D" id="1.10.150.280">
    <property type="entry name" value="AF1531-like domain"/>
    <property type="match status" value="1"/>
</dbReference>
<evidence type="ECO:0000313" key="2">
    <source>
        <dbReference type="EMBL" id="BAJ50043.1"/>
    </source>
</evidence>
<dbReference type="AlphaFoldDB" id="E6N4K1"/>
<dbReference type="KEGG" id="csu:CSUB_C0182"/>
<dbReference type="PANTHER" id="PTHR40734">
    <property type="entry name" value="TRNA-SPECIFIC ADENOSINE DEAMINASE-RELATED"/>
    <property type="match status" value="1"/>
</dbReference>
<dbReference type="PANTHER" id="PTHR40734:SF1">
    <property type="entry name" value="DNA-BINDING PROTEIN"/>
    <property type="match status" value="1"/>
</dbReference>
<reference evidence="1 3" key="2">
    <citation type="journal article" date="2011" name="Nucleic Acids Res.">
        <title>Insights into the evolution of Archaea and eukaryotic protein modifier systems revealed by the genome of a novel archaeal group.</title>
        <authorList>
            <person name="Nunoura T."/>
            <person name="Takaki Y."/>
            <person name="Kakuta J."/>
            <person name="Nishi S."/>
            <person name="Sugahara J."/>
            <person name="Kazama H."/>
            <person name="Chee G."/>
            <person name="Hattori M."/>
            <person name="Kanai A."/>
            <person name="Atomi H."/>
            <person name="Takai K."/>
            <person name="Takami H."/>
        </authorList>
    </citation>
    <scope>NUCLEOTIDE SEQUENCE [LARGE SCALE GENOMIC DNA]</scope>
</reference>
<dbReference type="InterPro" id="IPR012340">
    <property type="entry name" value="NA-bd_OB-fold"/>
</dbReference>